<dbReference type="AlphaFoldDB" id="A0A316EKG3"/>
<comment type="subcellular location">
    <subcellularLocation>
        <location evidence="1">Membrane</location>
        <topology evidence="1">Multi-pass membrane protein</topology>
    </subcellularLocation>
</comment>
<evidence type="ECO:0000256" key="3">
    <source>
        <dbReference type="ARBA" id="ARBA00022692"/>
    </source>
</evidence>
<feature type="transmembrane region" description="Helical" evidence="6">
    <location>
        <begin position="185"/>
        <end position="208"/>
    </location>
</feature>
<evidence type="ECO:0000256" key="1">
    <source>
        <dbReference type="ARBA" id="ARBA00004141"/>
    </source>
</evidence>
<evidence type="ECO:0000256" key="5">
    <source>
        <dbReference type="ARBA" id="ARBA00023136"/>
    </source>
</evidence>
<feature type="transmembrane region" description="Helical" evidence="6">
    <location>
        <begin position="70"/>
        <end position="92"/>
    </location>
</feature>
<dbReference type="InterPro" id="IPR036259">
    <property type="entry name" value="MFS_trans_sf"/>
</dbReference>
<keyword evidence="4 6" id="KW-1133">Transmembrane helix</keyword>
<feature type="transmembrane region" description="Helical" evidence="6">
    <location>
        <begin position="312"/>
        <end position="333"/>
    </location>
</feature>
<dbReference type="GO" id="GO:0016020">
    <property type="term" value="C:membrane"/>
    <property type="evidence" value="ECO:0007669"/>
    <property type="project" value="UniProtKB-SubCell"/>
</dbReference>
<dbReference type="EMBL" id="QGGO01000001">
    <property type="protein sequence ID" value="PWK29402.1"/>
    <property type="molecule type" value="Genomic_DNA"/>
</dbReference>
<feature type="transmembrane region" description="Helical" evidence="6">
    <location>
        <begin position="381"/>
        <end position="398"/>
    </location>
</feature>
<accession>A0A316EKG3</accession>
<keyword evidence="3 6" id="KW-0812">Transmembrane</keyword>
<dbReference type="PANTHER" id="PTHR11654">
    <property type="entry name" value="OLIGOPEPTIDE TRANSPORTER-RELATED"/>
    <property type="match status" value="1"/>
</dbReference>
<comment type="similarity">
    <text evidence="2">Belongs to the major facilitator superfamily. Proton-dependent oligopeptide transporter (POT/PTR) (TC 2.A.17) family.</text>
</comment>
<dbReference type="CDD" id="cd17347">
    <property type="entry name" value="MFS_SLC15A1_2_like"/>
    <property type="match status" value="1"/>
</dbReference>
<dbReference type="Proteomes" id="UP000245489">
    <property type="component" value="Unassembled WGS sequence"/>
</dbReference>
<evidence type="ECO:0000256" key="2">
    <source>
        <dbReference type="ARBA" id="ARBA00005982"/>
    </source>
</evidence>
<evidence type="ECO:0000313" key="8">
    <source>
        <dbReference type="Proteomes" id="UP000245489"/>
    </source>
</evidence>
<organism evidence="7 8">
    <name type="scientific">Arcicella aurantiaca</name>
    <dbReference type="NCBI Taxonomy" id="591202"/>
    <lineage>
        <taxon>Bacteria</taxon>
        <taxon>Pseudomonadati</taxon>
        <taxon>Bacteroidota</taxon>
        <taxon>Cytophagia</taxon>
        <taxon>Cytophagales</taxon>
        <taxon>Flectobacillaceae</taxon>
        <taxon>Arcicella</taxon>
    </lineage>
</organism>
<evidence type="ECO:0000256" key="4">
    <source>
        <dbReference type="ARBA" id="ARBA00022989"/>
    </source>
</evidence>
<proteinExistence type="inferred from homology"/>
<dbReference type="OrthoDB" id="9772725at2"/>
<gene>
    <name evidence="7" type="ORF">LV89_00242</name>
</gene>
<protein>
    <submittedName>
        <fullName evidence="7">POT family proton-dependent oligopeptide transporter</fullName>
    </submittedName>
</protein>
<keyword evidence="5 6" id="KW-0472">Membrane</keyword>
<dbReference type="RefSeq" id="WP_109741028.1">
    <property type="nucleotide sequence ID" value="NZ_QGGO01000001.1"/>
</dbReference>
<dbReference type="Gene3D" id="1.20.1250.20">
    <property type="entry name" value="MFS general substrate transporter like domains"/>
    <property type="match status" value="2"/>
</dbReference>
<dbReference type="InterPro" id="IPR000109">
    <property type="entry name" value="POT_fam"/>
</dbReference>
<dbReference type="GO" id="GO:0022857">
    <property type="term" value="F:transmembrane transporter activity"/>
    <property type="evidence" value="ECO:0007669"/>
    <property type="project" value="InterPro"/>
</dbReference>
<feature type="transmembrane region" description="Helical" evidence="6">
    <location>
        <begin position="418"/>
        <end position="436"/>
    </location>
</feature>
<feature type="transmembrane region" description="Helical" evidence="6">
    <location>
        <begin position="345"/>
        <end position="369"/>
    </location>
</feature>
<name>A0A316EKG3_9BACT</name>
<feature type="transmembrane region" description="Helical" evidence="6">
    <location>
        <begin position="282"/>
        <end position="300"/>
    </location>
</feature>
<reference evidence="7 8" key="1">
    <citation type="submission" date="2018-05" db="EMBL/GenBank/DDBJ databases">
        <title>Genomic Encyclopedia of Archaeal and Bacterial Type Strains, Phase II (KMG-II): from individual species to whole genera.</title>
        <authorList>
            <person name="Goeker M."/>
        </authorList>
    </citation>
    <scope>NUCLEOTIDE SEQUENCE [LARGE SCALE GENOMIC DNA]</scope>
    <source>
        <strain evidence="7 8">DSM 22214</strain>
    </source>
</reference>
<evidence type="ECO:0000256" key="6">
    <source>
        <dbReference type="SAM" id="Phobius"/>
    </source>
</evidence>
<evidence type="ECO:0000313" key="7">
    <source>
        <dbReference type="EMBL" id="PWK29402.1"/>
    </source>
</evidence>
<feature type="transmembrane region" description="Helical" evidence="6">
    <location>
        <begin position="97"/>
        <end position="115"/>
    </location>
</feature>
<feature type="transmembrane region" description="Helical" evidence="6">
    <location>
        <begin position="161"/>
        <end position="179"/>
    </location>
</feature>
<keyword evidence="8" id="KW-1185">Reference proteome</keyword>
<sequence length="449" mass="49846">MSSTSTETEVIKSDKYPAAIPYIIGNEAAERFSFYGMRAILPIFLVAQFFNPTGNPALQTVAEAKSNAQVHIFVALAYATPMIGAALADWFFGKYKVILYVSIIYCIGHLFLALYDTDLQWFGYGLTLIAVGAGGIKSCVSANVGDQFDKSNEHLMSKVYGWFYFAINSGSVLSNYFIPELYKNYGASVAFGVPGILMALATLIFWLGRKKYVIVPPTGFKPDFAKLKEGFSATGRVLLVFAFIPLFWAMWDQNLSEWILQAGKLDLELWKGHTILSGQVQLANPVFLVSFLPVFTYVIYPNLEKLGVKVTPLRKIGVGLALTGLSFVIIAQIQDKIDAGGHPSVWNQILGYLILAWGEILVWVTCLEYAYTNSPKFMKSIMGAIGLLTVALGNFLVALMNESISKGGYFAQYTGASYYWFFVKLMAIELIIFILVSKFIKEKRYVGED</sequence>
<comment type="caution">
    <text evidence="7">The sequence shown here is derived from an EMBL/GenBank/DDBJ whole genome shotgun (WGS) entry which is preliminary data.</text>
</comment>
<feature type="transmembrane region" description="Helical" evidence="6">
    <location>
        <begin position="121"/>
        <end position="140"/>
    </location>
</feature>
<dbReference type="PROSITE" id="PS01022">
    <property type="entry name" value="PTR2_1"/>
    <property type="match status" value="1"/>
</dbReference>
<dbReference type="GO" id="GO:0006857">
    <property type="term" value="P:oligopeptide transport"/>
    <property type="evidence" value="ECO:0007669"/>
    <property type="project" value="InterPro"/>
</dbReference>
<dbReference type="SUPFAM" id="SSF103473">
    <property type="entry name" value="MFS general substrate transporter"/>
    <property type="match status" value="1"/>
</dbReference>
<dbReference type="Pfam" id="PF00854">
    <property type="entry name" value="PTR2"/>
    <property type="match status" value="2"/>
</dbReference>
<dbReference type="InterPro" id="IPR018456">
    <property type="entry name" value="PTR2_symporter_CS"/>
</dbReference>